<feature type="domain" description="DNA mismatch repair proteins mutS family" evidence="4">
    <location>
        <begin position="258"/>
        <end position="447"/>
    </location>
</feature>
<dbReference type="PANTHER" id="PTHR11361">
    <property type="entry name" value="DNA MISMATCH REPAIR PROTEIN MUTS FAMILY MEMBER"/>
    <property type="match status" value="1"/>
</dbReference>
<dbReference type="GO" id="GO:0005524">
    <property type="term" value="F:ATP binding"/>
    <property type="evidence" value="ECO:0007669"/>
    <property type="project" value="UniProtKB-KW"/>
</dbReference>
<evidence type="ECO:0000256" key="3">
    <source>
        <dbReference type="ARBA" id="ARBA00023125"/>
    </source>
</evidence>
<evidence type="ECO:0000313" key="5">
    <source>
        <dbReference type="EMBL" id="WEK35031.1"/>
    </source>
</evidence>
<dbReference type="SMART" id="SM00534">
    <property type="entry name" value="MUTSac"/>
    <property type="match status" value="1"/>
</dbReference>
<dbReference type="GO" id="GO:0030983">
    <property type="term" value="F:mismatched DNA binding"/>
    <property type="evidence" value="ECO:0007669"/>
    <property type="project" value="InterPro"/>
</dbReference>
<dbReference type="PANTHER" id="PTHR11361:SF152">
    <property type="entry name" value="DNA MISMATCH REPAIR PROTEIN"/>
    <property type="match status" value="1"/>
</dbReference>
<dbReference type="Proteomes" id="UP001220610">
    <property type="component" value="Chromosome"/>
</dbReference>
<evidence type="ECO:0000256" key="1">
    <source>
        <dbReference type="ARBA" id="ARBA00022741"/>
    </source>
</evidence>
<dbReference type="SUPFAM" id="SSF48334">
    <property type="entry name" value="DNA repair protein MutS, domain III"/>
    <property type="match status" value="1"/>
</dbReference>
<sequence>MSFSADKQTLDDLNLLGRYKNNSVFSIFNKVRTDGGEKLLDYFFHHPLTDVTEINKRSELFRYFGEKALTFPLDREAFNTMENYLASGGGGNVLLASFDFVRKRAMHSMGLDKEFEVISKGLYATVEVLHQLNGFLTKLAKEGPDSPFQPQAKPVQEMLNGPRMQWLAAVQGKSSLPLAKLLQIDNTLRVTLREEMASLLQLVYHLDVYIAVSGVAKAKGFSYARALPASDYVIRIQDCKHPGLDKAVANSVSMDRHSNVVFLTGANMAGKSTFMKSFGISLVLAHMGFPVAASSMEFSVRDGIYTSINVPDNLQMGYSHFYAEVRRVKMVAEEVAAGKNLVVIFDELFKGTNVKDAYDATLAVTQAFSEYRNSFFIISTHIIEVADALKERCNNLQFLFLPTIMEGTVPKYTYRLQEGVTEDRHGMMIIENEGIVGIIKGARKVAVS</sequence>
<organism evidence="5 6">
    <name type="scientific">Candidatus Pseudobacter hemicellulosilyticus</name>
    <dbReference type="NCBI Taxonomy" id="3121375"/>
    <lineage>
        <taxon>Bacteria</taxon>
        <taxon>Pseudomonadati</taxon>
        <taxon>Bacteroidota</taxon>
        <taxon>Chitinophagia</taxon>
        <taxon>Chitinophagales</taxon>
        <taxon>Chitinophagaceae</taxon>
        <taxon>Pseudobacter</taxon>
    </lineage>
</organism>
<dbReference type="Gene3D" id="1.10.1420.10">
    <property type="match status" value="1"/>
</dbReference>
<dbReference type="InterPro" id="IPR000432">
    <property type="entry name" value="DNA_mismatch_repair_MutS_C"/>
</dbReference>
<dbReference type="Gene3D" id="3.40.50.300">
    <property type="entry name" value="P-loop containing nucleotide triphosphate hydrolases"/>
    <property type="match status" value="1"/>
</dbReference>
<reference evidence="5" key="1">
    <citation type="submission" date="2023-03" db="EMBL/GenBank/DDBJ databases">
        <title>Andean soil-derived lignocellulolytic bacterial consortium as a source of novel taxa and putative plastic-active enzymes.</title>
        <authorList>
            <person name="Diaz-Garcia L."/>
            <person name="Chuvochina M."/>
            <person name="Feuerriegel G."/>
            <person name="Bunk B."/>
            <person name="Sproer C."/>
            <person name="Streit W.R."/>
            <person name="Rodriguez L.M."/>
            <person name="Overmann J."/>
            <person name="Jimenez D.J."/>
        </authorList>
    </citation>
    <scope>NUCLEOTIDE SEQUENCE</scope>
    <source>
        <strain evidence="5">MAG 7</strain>
    </source>
</reference>
<gene>
    <name evidence="5" type="ORF">P0Y53_21290</name>
</gene>
<evidence type="ECO:0000259" key="4">
    <source>
        <dbReference type="SMART" id="SM00534"/>
    </source>
</evidence>
<dbReference type="InterPro" id="IPR027417">
    <property type="entry name" value="P-loop_NTPase"/>
</dbReference>
<dbReference type="GO" id="GO:0140664">
    <property type="term" value="F:ATP-dependent DNA damage sensor activity"/>
    <property type="evidence" value="ECO:0007669"/>
    <property type="project" value="InterPro"/>
</dbReference>
<keyword evidence="2" id="KW-0067">ATP-binding</keyword>
<dbReference type="AlphaFoldDB" id="A0AAJ6BHC0"/>
<keyword evidence="1" id="KW-0547">Nucleotide-binding</keyword>
<dbReference type="GO" id="GO:0006298">
    <property type="term" value="P:mismatch repair"/>
    <property type="evidence" value="ECO:0007669"/>
    <property type="project" value="InterPro"/>
</dbReference>
<protein>
    <submittedName>
        <fullName evidence="5">DNA mismatch repair protein</fullName>
    </submittedName>
</protein>
<evidence type="ECO:0000313" key="6">
    <source>
        <dbReference type="Proteomes" id="UP001220610"/>
    </source>
</evidence>
<dbReference type="InterPro" id="IPR036187">
    <property type="entry name" value="DNA_mismatch_repair_MutS_sf"/>
</dbReference>
<name>A0AAJ6BHC0_9BACT</name>
<proteinExistence type="predicted"/>
<dbReference type="Pfam" id="PF00488">
    <property type="entry name" value="MutS_V"/>
    <property type="match status" value="1"/>
</dbReference>
<dbReference type="SUPFAM" id="SSF52540">
    <property type="entry name" value="P-loop containing nucleoside triphosphate hydrolases"/>
    <property type="match status" value="1"/>
</dbReference>
<dbReference type="InterPro" id="IPR045076">
    <property type="entry name" value="MutS"/>
</dbReference>
<keyword evidence="3" id="KW-0238">DNA-binding</keyword>
<accession>A0AAJ6BHC0</accession>
<dbReference type="EMBL" id="CP119311">
    <property type="protein sequence ID" value="WEK35031.1"/>
    <property type="molecule type" value="Genomic_DNA"/>
</dbReference>
<evidence type="ECO:0000256" key="2">
    <source>
        <dbReference type="ARBA" id="ARBA00022840"/>
    </source>
</evidence>